<keyword evidence="2" id="KW-1185">Reference proteome</keyword>
<evidence type="ECO:0000313" key="2">
    <source>
        <dbReference type="Proteomes" id="UP000295499"/>
    </source>
</evidence>
<reference evidence="1 2" key="1">
    <citation type="submission" date="2019-03" db="EMBL/GenBank/DDBJ databases">
        <title>Genomic Encyclopedia of Archaeal and Bacterial Type Strains, Phase II (KMG-II): from individual species to whole genera.</title>
        <authorList>
            <person name="Goeker M."/>
        </authorList>
    </citation>
    <scope>NUCLEOTIDE SEQUENCE [LARGE SCALE GENOMIC DNA]</scope>
    <source>
        <strain evidence="1 2">DSM 19034</strain>
    </source>
</reference>
<dbReference type="Gene3D" id="3.50.50.60">
    <property type="entry name" value="FAD/NAD(P)-binding domain"/>
    <property type="match status" value="1"/>
</dbReference>
<organism evidence="1 2">
    <name type="scientific">Pedobacter duraquae</name>
    <dbReference type="NCBI Taxonomy" id="425511"/>
    <lineage>
        <taxon>Bacteria</taxon>
        <taxon>Pseudomonadati</taxon>
        <taxon>Bacteroidota</taxon>
        <taxon>Sphingobacteriia</taxon>
        <taxon>Sphingobacteriales</taxon>
        <taxon>Sphingobacteriaceae</taxon>
        <taxon>Pedobacter</taxon>
    </lineage>
</organism>
<dbReference type="EMBL" id="SNWM01000001">
    <property type="protein sequence ID" value="TDO24086.1"/>
    <property type="molecule type" value="Genomic_DNA"/>
</dbReference>
<dbReference type="Pfam" id="PF05834">
    <property type="entry name" value="Lycopene_cycl"/>
    <property type="match status" value="1"/>
</dbReference>
<accession>A0A4R6IQ03</accession>
<protein>
    <submittedName>
        <fullName evidence="1">Lycopene beta-cyclase</fullName>
    </submittedName>
</protein>
<sequence>MQSKKNHFDIIILGAGLAGLSLAYRALQAGIWDDQCILIIDGQQKNTNDKTWSFWQSGNGSFDHLICKSWQDLSFFSTSGEELLLNTGDYAYHTIHSLDFYNATLKALEKYNNVSFIFETVVDFSSADGTCLVRTNSGIYSCNYIFNSLFEKPKLPAGGQYFLQHFKGITLQIDKHGLDVNRAFLMDFRTTQEAGTSFFYTLPLSDDLIFIEYTLFSKSLLDDTVYDSKLTSYIHDILGLNNYIILEKEFGVIPMTDYNFTRFNEKVTHIGTIGGDTRGATGYTFTNIQKTVSEIIMHWEKFKNPFFNSRQIGAKELMYDGTLLNVLDQGRYPGHQLFYDLFKGVPAYRIFAFLDAETNLIADLTIIKSLRPMPFVSGLISYLYHKIRKHK</sequence>
<dbReference type="Proteomes" id="UP000295499">
    <property type="component" value="Unassembled WGS sequence"/>
</dbReference>
<evidence type="ECO:0000313" key="1">
    <source>
        <dbReference type="EMBL" id="TDO24086.1"/>
    </source>
</evidence>
<comment type="caution">
    <text evidence="1">The sequence shown here is derived from an EMBL/GenBank/DDBJ whole genome shotgun (WGS) entry which is preliminary data.</text>
</comment>
<dbReference type="RefSeq" id="WP_133551777.1">
    <property type="nucleotide sequence ID" value="NZ_SNWM01000001.1"/>
</dbReference>
<dbReference type="SUPFAM" id="SSF51905">
    <property type="entry name" value="FAD/NAD(P)-binding domain"/>
    <property type="match status" value="1"/>
</dbReference>
<name>A0A4R6IQ03_9SPHI</name>
<dbReference type="InterPro" id="IPR036188">
    <property type="entry name" value="FAD/NAD-bd_sf"/>
</dbReference>
<dbReference type="OrthoDB" id="24355at2"/>
<gene>
    <name evidence="1" type="ORF">CLV32_0373</name>
</gene>
<proteinExistence type="predicted"/>
<dbReference type="AlphaFoldDB" id="A0A4R6IQ03"/>